<organism evidence="2 3">
    <name type="scientific">Littorina saxatilis</name>
    <dbReference type="NCBI Taxonomy" id="31220"/>
    <lineage>
        <taxon>Eukaryota</taxon>
        <taxon>Metazoa</taxon>
        <taxon>Spiralia</taxon>
        <taxon>Lophotrochozoa</taxon>
        <taxon>Mollusca</taxon>
        <taxon>Gastropoda</taxon>
        <taxon>Caenogastropoda</taxon>
        <taxon>Littorinimorpha</taxon>
        <taxon>Littorinoidea</taxon>
        <taxon>Littorinidae</taxon>
        <taxon>Littorina</taxon>
    </lineage>
</organism>
<keyword evidence="3" id="KW-1185">Reference proteome</keyword>
<feature type="signal peptide" evidence="1">
    <location>
        <begin position="1"/>
        <end position="22"/>
    </location>
</feature>
<reference evidence="2 3" key="1">
    <citation type="submission" date="2024-02" db="EMBL/GenBank/DDBJ databases">
        <title>Chromosome-scale genome assembly of the rough periwinkle Littorina saxatilis.</title>
        <authorList>
            <person name="De Jode A."/>
            <person name="Faria R."/>
            <person name="Formenti G."/>
            <person name="Sims Y."/>
            <person name="Smith T.P."/>
            <person name="Tracey A."/>
            <person name="Wood J.M.D."/>
            <person name="Zagrodzka Z.B."/>
            <person name="Johannesson K."/>
            <person name="Butlin R.K."/>
            <person name="Leder E.H."/>
        </authorList>
    </citation>
    <scope>NUCLEOTIDE SEQUENCE [LARGE SCALE GENOMIC DNA]</scope>
    <source>
        <strain evidence="2">Snail1</strain>
        <tissue evidence="2">Muscle</tissue>
    </source>
</reference>
<dbReference type="Proteomes" id="UP001374579">
    <property type="component" value="Unassembled WGS sequence"/>
</dbReference>
<feature type="chain" id="PRO_5042945969" evidence="1">
    <location>
        <begin position="23"/>
        <end position="238"/>
    </location>
</feature>
<evidence type="ECO:0000313" key="3">
    <source>
        <dbReference type="Proteomes" id="UP001374579"/>
    </source>
</evidence>
<evidence type="ECO:0000256" key="1">
    <source>
        <dbReference type="SAM" id="SignalP"/>
    </source>
</evidence>
<gene>
    <name evidence="2" type="ORF">V1264_013336</name>
</gene>
<evidence type="ECO:0000313" key="2">
    <source>
        <dbReference type="EMBL" id="KAK7109263.1"/>
    </source>
</evidence>
<proteinExistence type="predicted"/>
<sequence>MQPTMIPTIVSVVALLLPSIQGMCYSPMIHGLAPDVILPSVFSSQIYCPPPHVFDHLVCMCVDPSVERRAGLDLSLHLASTRQLGAPPSLRLVGLPDMHIPGRLGAWGAGGRYGYKTPGKAGDSVVVAQSEGRRGVPALNPYGSFNMPANSNALKAAAAARASLLDAGLASKQRDILDKVRWRQQLQRETAVAVAAAELAAASSALPGASSAMGMGAGGPPTLEGFMRDTLRRILYGY</sequence>
<keyword evidence="1" id="KW-0732">Signal</keyword>
<dbReference type="EMBL" id="JBAMIC010000003">
    <property type="protein sequence ID" value="KAK7109263.1"/>
    <property type="molecule type" value="Genomic_DNA"/>
</dbReference>
<dbReference type="AlphaFoldDB" id="A0AAN9GHN0"/>
<protein>
    <submittedName>
        <fullName evidence="2">Uncharacterized protein</fullName>
    </submittedName>
</protein>
<accession>A0AAN9GHN0</accession>
<comment type="caution">
    <text evidence="2">The sequence shown here is derived from an EMBL/GenBank/DDBJ whole genome shotgun (WGS) entry which is preliminary data.</text>
</comment>
<name>A0AAN9GHN0_9CAEN</name>